<reference evidence="1" key="1">
    <citation type="submission" date="2023-04" db="EMBL/GenBank/DDBJ databases">
        <title>Phytophthora lilii NBRC 32176.</title>
        <authorList>
            <person name="Ichikawa N."/>
            <person name="Sato H."/>
            <person name="Tonouchi N."/>
        </authorList>
    </citation>
    <scope>NUCLEOTIDE SEQUENCE</scope>
    <source>
        <strain evidence="1">NBRC 32176</strain>
    </source>
</reference>
<evidence type="ECO:0000313" key="2">
    <source>
        <dbReference type="Proteomes" id="UP001165083"/>
    </source>
</evidence>
<proteinExistence type="predicted"/>
<comment type="caution">
    <text evidence="1">The sequence shown here is derived from an EMBL/GenBank/DDBJ whole genome shotgun (WGS) entry which is preliminary data.</text>
</comment>
<dbReference type="EMBL" id="BSXW01000012">
    <property type="protein sequence ID" value="GMF09557.1"/>
    <property type="molecule type" value="Genomic_DNA"/>
</dbReference>
<dbReference type="AlphaFoldDB" id="A0A9W6T918"/>
<gene>
    <name evidence="1" type="ORF">Plil01_000045000</name>
</gene>
<keyword evidence="2" id="KW-1185">Reference proteome</keyword>
<sequence length="148" mass="16085">MITVFVQHNVRDLLGDLLNPLECNPVTSNVDVALGLKEPEVVTSAQVDMYQCAEGISTSVCSNLTVTSILVSVLSGGNMTTIQEDVLRRMKSASLSALSLGWDSITNIDFVFHQTGMFVKQTINSLLDFSADQLNEKGILYDAFVNVP</sequence>
<accession>A0A9W6T918</accession>
<name>A0A9W6T918_9STRA</name>
<organism evidence="1 2">
    <name type="scientific">Phytophthora lilii</name>
    <dbReference type="NCBI Taxonomy" id="2077276"/>
    <lineage>
        <taxon>Eukaryota</taxon>
        <taxon>Sar</taxon>
        <taxon>Stramenopiles</taxon>
        <taxon>Oomycota</taxon>
        <taxon>Peronosporomycetes</taxon>
        <taxon>Peronosporales</taxon>
        <taxon>Peronosporaceae</taxon>
        <taxon>Phytophthora</taxon>
    </lineage>
</organism>
<dbReference type="OrthoDB" id="117644at2759"/>
<evidence type="ECO:0000313" key="1">
    <source>
        <dbReference type="EMBL" id="GMF09557.1"/>
    </source>
</evidence>
<dbReference type="Proteomes" id="UP001165083">
    <property type="component" value="Unassembled WGS sequence"/>
</dbReference>
<protein>
    <submittedName>
        <fullName evidence="1">Unnamed protein product</fullName>
    </submittedName>
</protein>